<sequence length="83" mass="9054">MLHLAAPPLTTPRCLAMHTDNLPGLIPPGCTPLPTFCRLKGNRPGSQSIRDRSAVDSIPTHPVVRPVVANSYHPGLDTIYLRY</sequence>
<reference evidence="1 2" key="1">
    <citation type="submission" date="2016-12" db="EMBL/GenBank/DDBJ databases">
        <title>The genomes of Aspergillus section Nigri reveals drivers in fungal speciation.</title>
        <authorList>
            <consortium name="DOE Joint Genome Institute"/>
            <person name="Vesth T.C."/>
            <person name="Nybo J."/>
            <person name="Theobald S."/>
            <person name="Brandl J."/>
            <person name="Frisvad J.C."/>
            <person name="Nielsen K.F."/>
            <person name="Lyhne E.K."/>
            <person name="Kogle M.E."/>
            <person name="Kuo A."/>
            <person name="Riley R."/>
            <person name="Clum A."/>
            <person name="Nolan M."/>
            <person name="Lipzen A."/>
            <person name="Salamov A."/>
            <person name="Henrissat B."/>
            <person name="Wiebenga A."/>
            <person name="De Vries R.P."/>
            <person name="Grigoriev I.V."/>
            <person name="Mortensen U.H."/>
            <person name="Andersen M.R."/>
            <person name="Baker S.E."/>
        </authorList>
    </citation>
    <scope>NUCLEOTIDE SEQUENCE [LARGE SCALE GENOMIC DNA]</scope>
    <source>
        <strain evidence="1 2">CBS 115572</strain>
    </source>
</reference>
<name>A0A317XC14_9EURO</name>
<dbReference type="AlphaFoldDB" id="A0A317XC14"/>
<dbReference type="Proteomes" id="UP000246702">
    <property type="component" value="Unassembled WGS sequence"/>
</dbReference>
<evidence type="ECO:0000313" key="2">
    <source>
        <dbReference type="Proteomes" id="UP000246702"/>
    </source>
</evidence>
<keyword evidence="2" id="KW-1185">Reference proteome</keyword>
<dbReference type="EMBL" id="MSFK01000001">
    <property type="protein sequence ID" value="PWY96184.1"/>
    <property type="molecule type" value="Genomic_DNA"/>
</dbReference>
<organism evidence="1 2">
    <name type="scientific">Aspergillus sclerotioniger CBS 115572</name>
    <dbReference type="NCBI Taxonomy" id="1450535"/>
    <lineage>
        <taxon>Eukaryota</taxon>
        <taxon>Fungi</taxon>
        <taxon>Dikarya</taxon>
        <taxon>Ascomycota</taxon>
        <taxon>Pezizomycotina</taxon>
        <taxon>Eurotiomycetes</taxon>
        <taxon>Eurotiomycetidae</taxon>
        <taxon>Eurotiales</taxon>
        <taxon>Aspergillaceae</taxon>
        <taxon>Aspergillus</taxon>
        <taxon>Aspergillus subgen. Circumdati</taxon>
    </lineage>
</organism>
<accession>A0A317XC14</accession>
<dbReference type="RefSeq" id="XP_025472945.1">
    <property type="nucleotide sequence ID" value="XM_025606079.1"/>
</dbReference>
<dbReference type="GeneID" id="37108222"/>
<comment type="caution">
    <text evidence="1">The sequence shown here is derived from an EMBL/GenBank/DDBJ whole genome shotgun (WGS) entry which is preliminary data.</text>
</comment>
<evidence type="ECO:0000313" key="1">
    <source>
        <dbReference type="EMBL" id="PWY96184.1"/>
    </source>
</evidence>
<protein>
    <submittedName>
        <fullName evidence="1">Uncharacterized protein</fullName>
    </submittedName>
</protein>
<proteinExistence type="predicted"/>
<gene>
    <name evidence="1" type="ORF">BO94DRAFT_1971</name>
</gene>